<evidence type="ECO:0000313" key="1">
    <source>
        <dbReference type="EMBL" id="AFU63950.1"/>
    </source>
</evidence>
<accession>K4I5X0</accession>
<dbReference type="GeneID" id="24629804"/>
<dbReference type="KEGG" id="vg:24629804"/>
<reference evidence="1 2" key="1">
    <citation type="submission" date="2012-06" db="EMBL/GenBank/DDBJ databases">
        <title>Bacteriophages quickly and effectively reduce contamination of various foods with Salmonella.</title>
        <authorList>
            <person name="Woolston J."/>
            <person name="Parks A.R."/>
            <person name="Hanna L.F."/>
            <person name="Charbonneau D."/>
            <person name="Sulakvelidze A."/>
        </authorList>
    </citation>
    <scope>NUCLEOTIDE SEQUENCE [LARGE SCALE GENOMIC DNA]</scope>
    <source>
        <strain evidence="1">STML-198</strain>
    </source>
</reference>
<dbReference type="Proteomes" id="UP000006954">
    <property type="component" value="Segment"/>
</dbReference>
<organism evidence="1 2">
    <name type="scientific">Salmonella phage STML-198</name>
    <dbReference type="NCBI Taxonomy" id="1204531"/>
    <lineage>
        <taxon>Viruses</taxon>
        <taxon>Duplodnaviria</taxon>
        <taxon>Heunggongvirae</taxon>
        <taxon>Uroviricota</taxon>
        <taxon>Caudoviricetes</taxon>
        <taxon>Pantevenvirales</taxon>
        <taxon>Straboviridae</taxon>
        <taxon>Tevenvirinae</taxon>
        <taxon>Gelderlandvirus</taxon>
        <taxon>Gelderlandvirus stml198</taxon>
    </lineage>
</organism>
<protein>
    <submittedName>
        <fullName evidence="1">Uncharacterized protein</fullName>
    </submittedName>
</protein>
<name>K4I5X0_9CAUD</name>
<dbReference type="RefSeq" id="YP_009147992.1">
    <property type="nucleotide sequence ID" value="NC_027344.1"/>
</dbReference>
<evidence type="ECO:0000313" key="2">
    <source>
        <dbReference type="Proteomes" id="UP000006954"/>
    </source>
</evidence>
<dbReference type="SUPFAM" id="SSF52980">
    <property type="entry name" value="Restriction endonuclease-like"/>
    <property type="match status" value="1"/>
</dbReference>
<dbReference type="InterPro" id="IPR011335">
    <property type="entry name" value="Restrct_endonuc-II-like"/>
</dbReference>
<sequence length="205" mass="23142">MKSIEILNFLESVSQGTKISRGMKTNEDAVARLLVADGWTVERQVSINNMDVSGRKKSGHKVDIVASKGQEVMIVDVKSSGNSNTHGAPINFITQFVNCARAQFRENVKMVWMRVTDDVNHDVSNYADYEVFKSLGIEEVNAHKYFGVNINDINSLEVENIFNTALVQKMKNPKASWKNIKPIDIIIHIMKVFNISIDDIKKEIK</sequence>
<proteinExistence type="predicted"/>
<dbReference type="EMBL" id="JX181825">
    <property type="protein sequence ID" value="AFU63950.1"/>
    <property type="molecule type" value="Genomic_DNA"/>
</dbReference>
<keyword evidence="2" id="KW-1185">Reference proteome</keyword>